<protein>
    <submittedName>
        <fullName evidence="1">Uncharacterized protein</fullName>
    </submittedName>
</protein>
<evidence type="ECO:0000313" key="1">
    <source>
        <dbReference type="EMBL" id="GAA4960611.1"/>
    </source>
</evidence>
<gene>
    <name evidence="1" type="ORF">GCM10023205_24900</name>
</gene>
<name>A0ABP9H3C4_9ACTN</name>
<sequence length="67" mass="7609">MSDVTPPADIGPSDDPTRPVAIRFAADPEHTHKLTREEAWHVWHLLQAELVRTLPNPPSYRPQVLHP</sequence>
<accession>A0ABP9H3C4</accession>
<organism evidence="1 2">
    <name type="scientific">Yinghuangia aomiensis</name>
    <dbReference type="NCBI Taxonomy" id="676205"/>
    <lineage>
        <taxon>Bacteria</taxon>
        <taxon>Bacillati</taxon>
        <taxon>Actinomycetota</taxon>
        <taxon>Actinomycetes</taxon>
        <taxon>Kitasatosporales</taxon>
        <taxon>Streptomycetaceae</taxon>
        <taxon>Yinghuangia</taxon>
    </lineage>
</organism>
<dbReference type="EMBL" id="BAABHS010000007">
    <property type="protein sequence ID" value="GAA4960611.1"/>
    <property type="molecule type" value="Genomic_DNA"/>
</dbReference>
<keyword evidence="2" id="KW-1185">Reference proteome</keyword>
<dbReference type="Proteomes" id="UP001500466">
    <property type="component" value="Unassembled WGS sequence"/>
</dbReference>
<evidence type="ECO:0000313" key="2">
    <source>
        <dbReference type="Proteomes" id="UP001500466"/>
    </source>
</evidence>
<dbReference type="RefSeq" id="WP_345675459.1">
    <property type="nucleotide sequence ID" value="NZ_BAABHS010000007.1"/>
</dbReference>
<reference evidence="2" key="1">
    <citation type="journal article" date="2019" name="Int. J. Syst. Evol. Microbiol.">
        <title>The Global Catalogue of Microorganisms (GCM) 10K type strain sequencing project: providing services to taxonomists for standard genome sequencing and annotation.</title>
        <authorList>
            <consortium name="The Broad Institute Genomics Platform"/>
            <consortium name="The Broad Institute Genome Sequencing Center for Infectious Disease"/>
            <person name="Wu L."/>
            <person name="Ma J."/>
        </authorList>
    </citation>
    <scope>NUCLEOTIDE SEQUENCE [LARGE SCALE GENOMIC DNA]</scope>
    <source>
        <strain evidence="2">JCM 17986</strain>
    </source>
</reference>
<comment type="caution">
    <text evidence="1">The sequence shown here is derived from an EMBL/GenBank/DDBJ whole genome shotgun (WGS) entry which is preliminary data.</text>
</comment>
<proteinExistence type="predicted"/>